<accession>A0A371EHV3</accession>
<gene>
    <name evidence="1" type="ORF">CR513_55691</name>
</gene>
<comment type="caution">
    <text evidence="1">The sequence shown here is derived from an EMBL/GenBank/DDBJ whole genome shotgun (WGS) entry which is preliminary data.</text>
</comment>
<dbReference type="AlphaFoldDB" id="A0A371EHV3"/>
<organism evidence="1 2">
    <name type="scientific">Mucuna pruriens</name>
    <name type="common">Velvet bean</name>
    <name type="synonym">Dolichos pruriens</name>
    <dbReference type="NCBI Taxonomy" id="157652"/>
    <lineage>
        <taxon>Eukaryota</taxon>
        <taxon>Viridiplantae</taxon>
        <taxon>Streptophyta</taxon>
        <taxon>Embryophyta</taxon>
        <taxon>Tracheophyta</taxon>
        <taxon>Spermatophyta</taxon>
        <taxon>Magnoliopsida</taxon>
        <taxon>eudicotyledons</taxon>
        <taxon>Gunneridae</taxon>
        <taxon>Pentapetalae</taxon>
        <taxon>rosids</taxon>
        <taxon>fabids</taxon>
        <taxon>Fabales</taxon>
        <taxon>Fabaceae</taxon>
        <taxon>Papilionoideae</taxon>
        <taxon>50 kb inversion clade</taxon>
        <taxon>NPAAA clade</taxon>
        <taxon>indigoferoid/millettioid clade</taxon>
        <taxon>Phaseoleae</taxon>
        <taxon>Mucuna</taxon>
    </lineage>
</organism>
<dbReference type="OrthoDB" id="1455771at2759"/>
<reference evidence="1" key="1">
    <citation type="submission" date="2018-05" db="EMBL/GenBank/DDBJ databases">
        <title>Draft genome of Mucuna pruriens seed.</title>
        <authorList>
            <person name="Nnadi N.E."/>
            <person name="Vos R."/>
            <person name="Hasami M.H."/>
            <person name="Devisetty U.K."/>
            <person name="Aguiy J.C."/>
        </authorList>
    </citation>
    <scope>NUCLEOTIDE SEQUENCE [LARGE SCALE GENOMIC DNA]</scope>
    <source>
        <strain evidence="1">JCA_2017</strain>
    </source>
</reference>
<dbReference type="Proteomes" id="UP000257109">
    <property type="component" value="Unassembled WGS sequence"/>
</dbReference>
<name>A0A371EHV3_MUCPR</name>
<feature type="non-terminal residue" evidence="1">
    <location>
        <position position="1"/>
    </location>
</feature>
<proteinExistence type="predicted"/>
<protein>
    <submittedName>
        <fullName evidence="1">Uncharacterized protein</fullName>
    </submittedName>
</protein>
<keyword evidence="2" id="KW-1185">Reference proteome</keyword>
<dbReference type="EMBL" id="QJKJ01013799">
    <property type="protein sequence ID" value="RDX65630.1"/>
    <property type="molecule type" value="Genomic_DNA"/>
</dbReference>
<evidence type="ECO:0000313" key="2">
    <source>
        <dbReference type="Proteomes" id="UP000257109"/>
    </source>
</evidence>
<evidence type="ECO:0000313" key="1">
    <source>
        <dbReference type="EMBL" id="RDX65630.1"/>
    </source>
</evidence>
<sequence>MKPFHESYKFFKNRFFCVAHGSTRPSLLFDESGNPLFPFYWMDQPTVSITVGRDDLEDWEEKFMKDLSYLSMLSCSTLITNKGYTTKELMSLKKKTSRSPTLAAARRLLMLLL</sequence>